<reference evidence="4" key="3">
    <citation type="journal article" date="2005" name="Nature">
        <title>The map-based sequence of the rice genome.</title>
        <authorList>
            <consortium name="International rice genome sequencing project (IRGSP)"/>
            <person name="Matsumoto T."/>
            <person name="Wu J."/>
            <person name="Kanamori H."/>
            <person name="Katayose Y."/>
            <person name="Fujisawa M."/>
            <person name="Namiki N."/>
            <person name="Mizuno H."/>
            <person name="Yamamoto K."/>
            <person name="Antonio B.A."/>
            <person name="Baba T."/>
            <person name="Sakata K."/>
            <person name="Nagamura Y."/>
            <person name="Aoki H."/>
            <person name="Arikawa K."/>
            <person name="Arita K."/>
            <person name="Bito T."/>
            <person name="Chiden Y."/>
            <person name="Fujitsuka N."/>
            <person name="Fukunaka R."/>
            <person name="Hamada M."/>
            <person name="Harada C."/>
            <person name="Hayashi A."/>
            <person name="Hijishita S."/>
            <person name="Honda M."/>
            <person name="Hosokawa S."/>
            <person name="Ichikawa Y."/>
            <person name="Idonuma A."/>
            <person name="Iijima M."/>
            <person name="Ikeda M."/>
            <person name="Ikeno M."/>
            <person name="Ito K."/>
            <person name="Ito S."/>
            <person name="Ito T."/>
            <person name="Ito Y."/>
            <person name="Ito Y."/>
            <person name="Iwabuchi A."/>
            <person name="Kamiya K."/>
            <person name="Karasawa W."/>
            <person name="Kurita K."/>
            <person name="Katagiri S."/>
            <person name="Kikuta A."/>
            <person name="Kobayashi H."/>
            <person name="Kobayashi N."/>
            <person name="Machita K."/>
            <person name="Maehara T."/>
            <person name="Masukawa M."/>
            <person name="Mizubayashi T."/>
            <person name="Mukai Y."/>
            <person name="Nagasaki H."/>
            <person name="Nagata Y."/>
            <person name="Naito S."/>
            <person name="Nakashima M."/>
            <person name="Nakama Y."/>
            <person name="Nakamichi Y."/>
            <person name="Nakamura M."/>
            <person name="Meguro A."/>
            <person name="Negishi M."/>
            <person name="Ohta I."/>
            <person name="Ohta T."/>
            <person name="Okamoto M."/>
            <person name="Ono N."/>
            <person name="Saji S."/>
            <person name="Sakaguchi M."/>
            <person name="Sakai K."/>
            <person name="Shibata M."/>
            <person name="Shimokawa T."/>
            <person name="Song J."/>
            <person name="Takazaki Y."/>
            <person name="Terasawa K."/>
            <person name="Tsugane M."/>
            <person name="Tsuji K."/>
            <person name="Ueda S."/>
            <person name="Waki K."/>
            <person name="Yamagata H."/>
            <person name="Yamamoto M."/>
            <person name="Yamamoto S."/>
            <person name="Yamane H."/>
            <person name="Yoshiki S."/>
            <person name="Yoshihara R."/>
            <person name="Yukawa K."/>
            <person name="Zhong H."/>
            <person name="Yano M."/>
            <person name="Yuan Q."/>
            <person name="Ouyang S."/>
            <person name="Liu J."/>
            <person name="Jones K.M."/>
            <person name="Gansberger K."/>
            <person name="Moffat K."/>
            <person name="Hill J."/>
            <person name="Bera J."/>
            <person name="Fadrosh D."/>
            <person name="Jin S."/>
            <person name="Johri S."/>
            <person name="Kim M."/>
            <person name="Overton L."/>
            <person name="Reardon M."/>
            <person name="Tsitrin T."/>
            <person name="Vuong H."/>
            <person name="Weaver B."/>
            <person name="Ciecko A."/>
            <person name="Tallon L."/>
            <person name="Jackson J."/>
            <person name="Pai G."/>
            <person name="Aken S.V."/>
            <person name="Utterback T."/>
            <person name="Reidmuller S."/>
            <person name="Feldblyum T."/>
            <person name="Hsiao J."/>
            <person name="Zismann V."/>
            <person name="Iobst S."/>
            <person name="de Vazeille A.R."/>
            <person name="Buell C.R."/>
            <person name="Ying K."/>
            <person name="Li Y."/>
            <person name="Lu T."/>
            <person name="Huang Y."/>
            <person name="Zhao Q."/>
            <person name="Feng Q."/>
            <person name="Zhang L."/>
            <person name="Zhu J."/>
            <person name="Weng Q."/>
            <person name="Mu J."/>
            <person name="Lu Y."/>
            <person name="Fan D."/>
            <person name="Liu Y."/>
            <person name="Guan J."/>
            <person name="Zhang Y."/>
            <person name="Yu S."/>
            <person name="Liu X."/>
            <person name="Zhang Y."/>
            <person name="Hong G."/>
            <person name="Han B."/>
            <person name="Choisne N."/>
            <person name="Demange N."/>
            <person name="Orjeda G."/>
            <person name="Samain S."/>
            <person name="Cattolico L."/>
            <person name="Pelletier E."/>
            <person name="Couloux A."/>
            <person name="Segurens B."/>
            <person name="Wincker P."/>
            <person name="D'Hont A."/>
            <person name="Scarpelli C."/>
            <person name="Weissenbach J."/>
            <person name="Salanoubat M."/>
            <person name="Quetier F."/>
            <person name="Yu Y."/>
            <person name="Kim H.R."/>
            <person name="Rambo T."/>
            <person name="Currie J."/>
            <person name="Collura K."/>
            <person name="Luo M."/>
            <person name="Yang T."/>
            <person name="Ammiraju J.S.S."/>
            <person name="Engler F."/>
            <person name="Soderlund C."/>
            <person name="Wing R.A."/>
            <person name="Palmer L.E."/>
            <person name="de la Bastide M."/>
            <person name="Spiegel L."/>
            <person name="Nascimento L."/>
            <person name="Zutavern T."/>
            <person name="O'Shaughnessy A."/>
            <person name="Dike S."/>
            <person name="Dedhia N."/>
            <person name="Preston R."/>
            <person name="Balija V."/>
            <person name="McCombie W.R."/>
            <person name="Chow T."/>
            <person name="Chen H."/>
            <person name="Chung M."/>
            <person name="Chen C."/>
            <person name="Shaw J."/>
            <person name="Wu H."/>
            <person name="Hsiao K."/>
            <person name="Chao Y."/>
            <person name="Chu M."/>
            <person name="Cheng C."/>
            <person name="Hour A."/>
            <person name="Lee P."/>
            <person name="Lin S."/>
            <person name="Lin Y."/>
            <person name="Liou J."/>
            <person name="Liu S."/>
            <person name="Hsing Y."/>
            <person name="Raghuvanshi S."/>
            <person name="Mohanty A."/>
            <person name="Bharti A.K."/>
            <person name="Gaur A."/>
            <person name="Gupta V."/>
            <person name="Kumar D."/>
            <person name="Ravi V."/>
            <person name="Vij S."/>
            <person name="Kapur A."/>
            <person name="Khurana P."/>
            <person name="Khurana P."/>
            <person name="Khurana J.P."/>
            <person name="Tyagi A.K."/>
            <person name="Gaikwad K."/>
            <person name="Singh A."/>
            <person name="Dalal V."/>
            <person name="Srivastava S."/>
            <person name="Dixit A."/>
            <person name="Pal A.K."/>
            <person name="Ghazi I.A."/>
            <person name="Yadav M."/>
            <person name="Pandit A."/>
            <person name="Bhargava A."/>
            <person name="Sureshbabu K."/>
            <person name="Batra K."/>
            <person name="Sharma T.R."/>
            <person name="Mohapatra T."/>
            <person name="Singh N.K."/>
            <person name="Messing J."/>
            <person name="Nelson A.B."/>
            <person name="Fuks G."/>
            <person name="Kavchok S."/>
            <person name="Keizer G."/>
            <person name="Linton E."/>
            <person name="Llaca V."/>
            <person name="Song R."/>
            <person name="Tanyolac B."/>
            <person name="Young S."/>
            <person name="Ho-Il K."/>
            <person name="Hahn J.H."/>
            <person name="Sangsakoo G."/>
            <person name="Vanavichit A."/>
            <person name="de Mattos Luiz.A.T."/>
            <person name="Zimmer P.D."/>
            <person name="Malone G."/>
            <person name="Dellagostin O."/>
            <person name="de Oliveira A.C."/>
            <person name="Bevan M."/>
            <person name="Bancroft I."/>
            <person name="Minx P."/>
            <person name="Cordum H."/>
            <person name="Wilson R."/>
            <person name="Cheng Z."/>
            <person name="Jin W."/>
            <person name="Jiang J."/>
            <person name="Leong S.A."/>
            <person name="Iwama H."/>
            <person name="Gojobori T."/>
            <person name="Itoh T."/>
            <person name="Niimura Y."/>
            <person name="Fujii Y."/>
            <person name="Habara T."/>
            <person name="Sakai H."/>
            <person name="Sato Y."/>
            <person name="Wilson G."/>
            <person name="Kumar K."/>
            <person name="McCouch S."/>
            <person name="Juretic N."/>
            <person name="Hoen D."/>
            <person name="Wright S."/>
            <person name="Bruskiewich R."/>
            <person name="Bureau T."/>
            <person name="Miyao A."/>
            <person name="Hirochika H."/>
            <person name="Nishikawa T."/>
            <person name="Kadowaki K."/>
            <person name="Sugiura M."/>
            <person name="Burr B."/>
            <person name="Sasaki T."/>
        </authorList>
    </citation>
    <scope>NUCLEOTIDE SEQUENCE [LARGE SCALE GENOMIC DNA]</scope>
    <source>
        <strain evidence="4">cv. Nipponbare</strain>
    </source>
</reference>
<dbReference type="AlphaFoldDB" id="Q8H4W2"/>
<evidence type="ECO:0000313" key="3">
    <source>
        <dbReference type="EMBL" id="BAD03878.1"/>
    </source>
</evidence>
<reference evidence="4" key="4">
    <citation type="journal article" date="2008" name="Nucleic Acids Res.">
        <title>The rice annotation project database (RAP-DB): 2008 update.</title>
        <authorList>
            <consortium name="The rice annotation project (RAP)"/>
        </authorList>
    </citation>
    <scope>GENOME REANNOTATION</scope>
    <source>
        <strain evidence="4">cv. Nipponbare</strain>
    </source>
</reference>
<feature type="compositionally biased region" description="Polar residues" evidence="1">
    <location>
        <begin position="57"/>
        <end position="66"/>
    </location>
</feature>
<organism evidence="2 4">
    <name type="scientific">Oryza sativa subsp. japonica</name>
    <name type="common">Rice</name>
    <dbReference type="NCBI Taxonomy" id="39947"/>
    <lineage>
        <taxon>Eukaryota</taxon>
        <taxon>Viridiplantae</taxon>
        <taxon>Streptophyta</taxon>
        <taxon>Embryophyta</taxon>
        <taxon>Tracheophyta</taxon>
        <taxon>Spermatophyta</taxon>
        <taxon>Magnoliopsida</taxon>
        <taxon>Liliopsida</taxon>
        <taxon>Poales</taxon>
        <taxon>Poaceae</taxon>
        <taxon>BOP clade</taxon>
        <taxon>Oryzoideae</taxon>
        <taxon>Oryzeae</taxon>
        <taxon>Oryzinae</taxon>
        <taxon>Oryza</taxon>
        <taxon>Oryza sativa</taxon>
    </lineage>
</organism>
<evidence type="ECO:0000313" key="2">
    <source>
        <dbReference type="EMBL" id="BAC24902.1"/>
    </source>
</evidence>
<proteinExistence type="predicted"/>
<sequence length="111" mass="12585">MIASKLEHREAAEPRSPSSYKRLSPIGRDADPAGEIRIPIAFVRKGEMQSSHRSDEGSYQESSRQYISRVDGFPREGEGELRRWRPAGSCRDPRVGEVERIGRRGRGMFVV</sequence>
<dbReference type="EMBL" id="AP003913">
    <property type="protein sequence ID" value="BAC24902.1"/>
    <property type="molecule type" value="Genomic_DNA"/>
</dbReference>
<feature type="region of interest" description="Disordered" evidence="1">
    <location>
        <begin position="1"/>
        <end position="32"/>
    </location>
</feature>
<reference evidence="3" key="2">
    <citation type="submission" date="2002-10" db="EMBL/GenBank/DDBJ databases">
        <title>Oryza sativa nipponbare(GA3) genomic DNA, chromosome 8, BAC clone:OJ1118_F01.</title>
        <authorList>
            <person name="Sasaki T."/>
            <person name="Matsumoto T."/>
            <person name="Katayose Y."/>
        </authorList>
    </citation>
    <scope>NUCLEOTIDE SEQUENCE</scope>
</reference>
<feature type="compositionally biased region" description="Basic and acidic residues" evidence="1">
    <location>
        <begin position="46"/>
        <end position="56"/>
    </location>
</feature>
<feature type="region of interest" description="Disordered" evidence="1">
    <location>
        <begin position="46"/>
        <end position="72"/>
    </location>
</feature>
<evidence type="ECO:0000256" key="1">
    <source>
        <dbReference type="SAM" id="MobiDB-lite"/>
    </source>
</evidence>
<dbReference type="EMBL" id="AP005817">
    <property type="protein sequence ID" value="BAD03878.1"/>
    <property type="molecule type" value="Genomic_DNA"/>
</dbReference>
<evidence type="ECO:0000313" key="4">
    <source>
        <dbReference type="Proteomes" id="UP000000763"/>
    </source>
</evidence>
<dbReference type="Proteomes" id="UP000000763">
    <property type="component" value="Chromosome 8"/>
</dbReference>
<name>Q8H4W2_ORYSJ</name>
<feature type="compositionally biased region" description="Basic and acidic residues" evidence="1">
    <location>
        <begin position="1"/>
        <end position="13"/>
    </location>
</feature>
<reference evidence="2" key="1">
    <citation type="submission" date="2001-07" db="EMBL/GenBank/DDBJ databases">
        <title>Oryza sativa nipponbare(GA3) genomic DNA, chromosome 8, BAC clone:OJ1484_G09.</title>
        <authorList>
            <person name="Sasaki T."/>
            <person name="Matsumoto T."/>
            <person name="Yamamoto K."/>
        </authorList>
    </citation>
    <scope>NUCLEOTIDE SEQUENCE</scope>
</reference>
<gene>
    <name evidence="2" type="primary">OJ1484_G09.116</name>
    <name evidence="3" type="ORF">OJ1118_F01.32</name>
</gene>
<protein>
    <submittedName>
        <fullName evidence="2">Uncharacterized protein</fullName>
    </submittedName>
</protein>
<accession>Q8H4W2</accession>